<protein>
    <recommendedName>
        <fullName evidence="3">Addiction module toxin, HicA family</fullName>
    </recommendedName>
</protein>
<name>A0A244CN40_PSEDV</name>
<evidence type="ECO:0000313" key="2">
    <source>
        <dbReference type="Proteomes" id="UP000194841"/>
    </source>
</evidence>
<dbReference type="EMBL" id="MWPV01000005">
    <property type="protein sequence ID" value="OUL57024.1"/>
    <property type="molecule type" value="Genomic_DNA"/>
</dbReference>
<dbReference type="AlphaFoldDB" id="A0A244CN40"/>
<comment type="caution">
    <text evidence="1">The sequence shown here is derived from an EMBL/GenBank/DDBJ whole genome shotgun (WGS) entry which is preliminary data.</text>
</comment>
<gene>
    <name evidence="1" type="ORF">B1199_15975</name>
</gene>
<evidence type="ECO:0008006" key="3">
    <source>
        <dbReference type="Google" id="ProtNLM"/>
    </source>
</evidence>
<sequence>MKKYSKDKNINVLVKTLVKKKGWLVSYGRHPILVSPIGKKITVPSSPSDYRAYKNFKLDIRRLQGLEQPRESLSRN</sequence>
<accession>A0A244CN40</accession>
<evidence type="ECO:0000313" key="1">
    <source>
        <dbReference type="EMBL" id="OUL57024.1"/>
    </source>
</evidence>
<reference evidence="1 2" key="1">
    <citation type="submission" date="2017-02" db="EMBL/GenBank/DDBJ databases">
        <title>Pseudoalteromonas ulvae TC14 Genome.</title>
        <authorList>
            <person name="Molmeret M."/>
        </authorList>
    </citation>
    <scope>NUCLEOTIDE SEQUENCE [LARGE SCALE GENOMIC DNA]</scope>
    <source>
        <strain evidence="1">TC14</strain>
    </source>
</reference>
<proteinExistence type="predicted"/>
<dbReference type="Proteomes" id="UP000194841">
    <property type="component" value="Unassembled WGS sequence"/>
</dbReference>
<keyword evidence="2" id="KW-1185">Reference proteome</keyword>
<organism evidence="1 2">
    <name type="scientific">Pseudoalteromonas ulvae</name>
    <dbReference type="NCBI Taxonomy" id="107327"/>
    <lineage>
        <taxon>Bacteria</taxon>
        <taxon>Pseudomonadati</taxon>
        <taxon>Pseudomonadota</taxon>
        <taxon>Gammaproteobacteria</taxon>
        <taxon>Alteromonadales</taxon>
        <taxon>Pseudoalteromonadaceae</taxon>
        <taxon>Pseudoalteromonas</taxon>
    </lineage>
</organism>
<dbReference type="OrthoDB" id="3621556at2"/>